<dbReference type="OrthoDB" id="5330058at2759"/>
<dbReference type="Proteomes" id="UP000800200">
    <property type="component" value="Unassembled WGS sequence"/>
</dbReference>
<evidence type="ECO:0000313" key="2">
    <source>
        <dbReference type="EMBL" id="KAF2179773.1"/>
    </source>
</evidence>
<reference evidence="2" key="1">
    <citation type="journal article" date="2020" name="Stud. Mycol.">
        <title>101 Dothideomycetes genomes: a test case for predicting lifestyles and emergence of pathogens.</title>
        <authorList>
            <person name="Haridas S."/>
            <person name="Albert R."/>
            <person name="Binder M."/>
            <person name="Bloem J."/>
            <person name="Labutti K."/>
            <person name="Salamov A."/>
            <person name="Andreopoulos B."/>
            <person name="Baker S."/>
            <person name="Barry K."/>
            <person name="Bills G."/>
            <person name="Bluhm B."/>
            <person name="Cannon C."/>
            <person name="Castanera R."/>
            <person name="Culley D."/>
            <person name="Daum C."/>
            <person name="Ezra D."/>
            <person name="Gonzalez J."/>
            <person name="Henrissat B."/>
            <person name="Kuo A."/>
            <person name="Liang C."/>
            <person name="Lipzen A."/>
            <person name="Lutzoni F."/>
            <person name="Magnuson J."/>
            <person name="Mondo S."/>
            <person name="Nolan M."/>
            <person name="Ohm R."/>
            <person name="Pangilinan J."/>
            <person name="Park H.-J."/>
            <person name="Ramirez L."/>
            <person name="Alfaro M."/>
            <person name="Sun H."/>
            <person name="Tritt A."/>
            <person name="Yoshinaga Y."/>
            <person name="Zwiers L.-H."/>
            <person name="Turgeon B."/>
            <person name="Goodwin S."/>
            <person name="Spatafora J."/>
            <person name="Crous P."/>
            <person name="Grigoriev I."/>
        </authorList>
    </citation>
    <scope>NUCLEOTIDE SEQUENCE</scope>
    <source>
        <strain evidence="2">CBS 207.26</strain>
    </source>
</reference>
<keyword evidence="3" id="KW-1185">Reference proteome</keyword>
<feature type="region of interest" description="Disordered" evidence="1">
    <location>
        <begin position="186"/>
        <end position="206"/>
    </location>
</feature>
<feature type="region of interest" description="Disordered" evidence="1">
    <location>
        <begin position="1"/>
        <end position="35"/>
    </location>
</feature>
<organism evidence="2 3">
    <name type="scientific">Zopfia rhizophila CBS 207.26</name>
    <dbReference type="NCBI Taxonomy" id="1314779"/>
    <lineage>
        <taxon>Eukaryota</taxon>
        <taxon>Fungi</taxon>
        <taxon>Dikarya</taxon>
        <taxon>Ascomycota</taxon>
        <taxon>Pezizomycotina</taxon>
        <taxon>Dothideomycetes</taxon>
        <taxon>Dothideomycetes incertae sedis</taxon>
        <taxon>Zopfiaceae</taxon>
        <taxon>Zopfia</taxon>
    </lineage>
</organism>
<feature type="compositionally biased region" description="Acidic residues" evidence="1">
    <location>
        <begin position="309"/>
        <end position="342"/>
    </location>
</feature>
<accession>A0A6A6DLB8</accession>
<dbReference type="AlphaFoldDB" id="A0A6A6DLB8"/>
<dbReference type="EMBL" id="ML994662">
    <property type="protein sequence ID" value="KAF2179773.1"/>
    <property type="molecule type" value="Genomic_DNA"/>
</dbReference>
<feature type="region of interest" description="Disordered" evidence="1">
    <location>
        <begin position="306"/>
        <end position="357"/>
    </location>
</feature>
<gene>
    <name evidence="2" type="ORF">K469DRAFT_715870</name>
</gene>
<sequence length="357" mass="39800">MHKRADSLMDGQTSSPEPPKAWAGPLTSPKKRKATKQVPLNIMFESPSTFKSQRLAFDSLAHLDLELAAKRQRLSERVDSGVGLLPNDTTKISDFSCCDNELLPLFVDFTTGRMDGAHGFRMPPPRTFRDLTQYLGPQDMKKLDGRGVCRAHGMCPASAAPMRIMIEKRRSFRRPLFRKVIRGGARVKDGKDKSDTDGASNEEVSPLKLFEEELSIEELLDLAAEAARAAAEEGGEHHPGHAEGRMRTPPPSTLEPLTPAKSDHEGSFQETDNARRLQQEIQLNYECFKKEKEKANVSAINLDGRDAFEDGFWDDSNESSGMDWEDEEGDYDGDDGGNDGEDAQSKVTLPIHRKERQ</sequence>
<feature type="region of interest" description="Disordered" evidence="1">
    <location>
        <begin position="226"/>
        <end position="272"/>
    </location>
</feature>
<name>A0A6A6DLB8_9PEZI</name>
<feature type="compositionally biased region" description="Basic and acidic residues" evidence="1">
    <location>
        <begin position="261"/>
        <end position="272"/>
    </location>
</feature>
<proteinExistence type="predicted"/>
<feature type="compositionally biased region" description="Basic and acidic residues" evidence="1">
    <location>
        <begin position="186"/>
        <end position="196"/>
    </location>
</feature>
<protein>
    <submittedName>
        <fullName evidence="2">Uncharacterized protein</fullName>
    </submittedName>
</protein>
<evidence type="ECO:0000313" key="3">
    <source>
        <dbReference type="Proteomes" id="UP000800200"/>
    </source>
</evidence>
<feature type="compositionally biased region" description="Basic and acidic residues" evidence="1">
    <location>
        <begin position="230"/>
        <end position="246"/>
    </location>
</feature>
<evidence type="ECO:0000256" key="1">
    <source>
        <dbReference type="SAM" id="MobiDB-lite"/>
    </source>
</evidence>